<dbReference type="InterPro" id="IPR050179">
    <property type="entry name" value="Trans_hexapeptide_repeat"/>
</dbReference>
<comment type="caution">
    <text evidence="3">The sequence shown here is derived from an EMBL/GenBank/DDBJ whole genome shotgun (WGS) entry which is preliminary data.</text>
</comment>
<dbReference type="EMBL" id="JAFREL020000004">
    <property type="protein sequence ID" value="MEO1772049.1"/>
    <property type="molecule type" value="Genomic_DNA"/>
</dbReference>
<evidence type="ECO:0000313" key="3">
    <source>
        <dbReference type="EMBL" id="MEO1772049.1"/>
    </source>
</evidence>
<dbReference type="InterPro" id="IPR018357">
    <property type="entry name" value="Hexapep_transf_CS"/>
</dbReference>
<dbReference type="Proteomes" id="UP000664357">
    <property type="component" value="Unassembled WGS sequence"/>
</dbReference>
<accession>A0ABV0ETT1</accession>
<protein>
    <submittedName>
        <fullName evidence="3">Uncharacterized protein</fullName>
    </submittedName>
</protein>
<evidence type="ECO:0000256" key="2">
    <source>
        <dbReference type="ARBA" id="ARBA00022737"/>
    </source>
</evidence>
<evidence type="ECO:0000256" key="1">
    <source>
        <dbReference type="ARBA" id="ARBA00022679"/>
    </source>
</evidence>
<keyword evidence="2" id="KW-0677">Repeat</keyword>
<proteinExistence type="predicted"/>
<dbReference type="PROSITE" id="PS00101">
    <property type="entry name" value="HEXAPEP_TRANSFERASES"/>
    <property type="match status" value="1"/>
</dbReference>
<sequence length="354" mass="40244">MMLTDYFQRINNGYFRMTSNNRLISSQFQFHSSGVVSGYNSNFNEHHWKVDEGKLVIFDRNNEASTIINQIMIENEKLVMTGTFRDTNISQKFVEQPKLVPMKFFKHLVITEKLLDYFEESRITFERWTTGRRFKPGDRIIVPSTLCLEPYTSFDVGNKLCDTGSYTYSSTSLPMYSKVGRYCSIAPNVKMMGFQHPVDRFTTSHIVYATHYPAKNGYKDLGEQAKFRPAPTRQEPPSLVIGHDVWIGADVTIKQGVKIGNGAVIASHAVVTKDVPDYAIVGGVPAKVIRYRFDEATVEKLLESQWWDYNILALPLSGNATPAEFLAAFDEHKVLLPKLGDKKITLDNLLNSLM</sequence>
<dbReference type="SUPFAM" id="SSF51161">
    <property type="entry name" value="Trimeric LpxA-like enzymes"/>
    <property type="match status" value="1"/>
</dbReference>
<dbReference type="InterPro" id="IPR001451">
    <property type="entry name" value="Hexapep"/>
</dbReference>
<reference evidence="3 4" key="1">
    <citation type="submission" date="2021-03" db="EMBL/GenBank/DDBJ databases">
        <authorList>
            <person name="Gilmore M.S."/>
            <person name="Schwartzman J."/>
            <person name="Van Tyne D."/>
            <person name="Martin M."/>
            <person name="Earl A.M."/>
            <person name="Manson A.L."/>
            <person name="Straub T."/>
            <person name="Salamzade R."/>
            <person name="Saavedra J."/>
            <person name="Lebreton F."/>
            <person name="Prichula J."/>
            <person name="Schaufler K."/>
            <person name="Gaca A."/>
            <person name="Sgardioli B."/>
            <person name="Wagenaar J."/>
            <person name="Strong T."/>
        </authorList>
    </citation>
    <scope>NUCLEOTIDE SEQUENCE [LARGE SCALE GENOMIC DNA]</scope>
    <source>
        <strain evidence="3 4">665A</strain>
    </source>
</reference>
<dbReference type="PANTHER" id="PTHR43300">
    <property type="entry name" value="ACETYLTRANSFERASE"/>
    <property type="match status" value="1"/>
</dbReference>
<organism evidence="3 4">
    <name type="scientific">Candidatus Enterococcus ferrettii</name>
    <dbReference type="NCBI Taxonomy" id="2815324"/>
    <lineage>
        <taxon>Bacteria</taxon>
        <taxon>Bacillati</taxon>
        <taxon>Bacillota</taxon>
        <taxon>Bacilli</taxon>
        <taxon>Lactobacillales</taxon>
        <taxon>Enterococcaceae</taxon>
        <taxon>Enterococcus</taxon>
    </lineage>
</organism>
<keyword evidence="1" id="KW-0808">Transferase</keyword>
<reference evidence="3 4" key="2">
    <citation type="submission" date="2024-02" db="EMBL/GenBank/DDBJ databases">
        <title>The Genome Sequence of Enterococcus sp. DIV0159.</title>
        <authorList>
            <person name="Earl A."/>
            <person name="Manson A."/>
            <person name="Gilmore M."/>
            <person name="Sanders J."/>
            <person name="Shea T."/>
            <person name="Howe W."/>
            <person name="Livny J."/>
            <person name="Cuomo C."/>
            <person name="Neafsey D."/>
            <person name="Birren B."/>
        </authorList>
    </citation>
    <scope>NUCLEOTIDE SEQUENCE [LARGE SCALE GENOMIC DNA]</scope>
    <source>
        <strain evidence="3 4">665A</strain>
    </source>
</reference>
<dbReference type="CDD" id="cd03349">
    <property type="entry name" value="LbH_XAT"/>
    <property type="match status" value="1"/>
</dbReference>
<dbReference type="Gene3D" id="2.160.10.10">
    <property type="entry name" value="Hexapeptide repeat proteins"/>
    <property type="match status" value="1"/>
</dbReference>
<dbReference type="InterPro" id="IPR011004">
    <property type="entry name" value="Trimer_LpxA-like_sf"/>
</dbReference>
<dbReference type="PANTHER" id="PTHR43300:SF11">
    <property type="entry name" value="ACETYLTRANSFERASE RV3034C-RELATED"/>
    <property type="match status" value="1"/>
</dbReference>
<name>A0ABV0ETT1_9ENTE</name>
<keyword evidence="4" id="KW-1185">Reference proteome</keyword>
<gene>
    <name evidence="3" type="ORF">JZO67_004031</name>
</gene>
<evidence type="ECO:0000313" key="4">
    <source>
        <dbReference type="Proteomes" id="UP000664357"/>
    </source>
</evidence>
<dbReference type="RefSeq" id="WP_347298934.1">
    <property type="nucleotide sequence ID" value="NZ_JAFREL020000004.1"/>
</dbReference>
<dbReference type="Pfam" id="PF00132">
    <property type="entry name" value="Hexapep"/>
    <property type="match status" value="1"/>
</dbReference>